<name>A0ABU0IAJ9_9HYPH</name>
<dbReference type="InterPro" id="IPR004563">
    <property type="entry name" value="Apolipo_AcylTrfase"/>
</dbReference>
<dbReference type="EMBL" id="JAUSWH010000004">
    <property type="protein sequence ID" value="MDQ0455253.1"/>
    <property type="molecule type" value="Genomic_DNA"/>
</dbReference>
<keyword evidence="4 9" id="KW-0808">Transferase</keyword>
<dbReference type="Pfam" id="PF00795">
    <property type="entry name" value="CN_hydrolase"/>
    <property type="match status" value="1"/>
</dbReference>
<evidence type="ECO:0000313" key="11">
    <source>
        <dbReference type="EMBL" id="MDQ0455253.1"/>
    </source>
</evidence>
<dbReference type="Proteomes" id="UP001235269">
    <property type="component" value="Unassembled WGS sequence"/>
</dbReference>
<keyword evidence="5 9" id="KW-0812">Transmembrane</keyword>
<dbReference type="PANTHER" id="PTHR38686">
    <property type="entry name" value="APOLIPOPROTEIN N-ACYLTRANSFERASE"/>
    <property type="match status" value="1"/>
</dbReference>
<comment type="pathway">
    <text evidence="9">Protein modification; lipoprotein biosynthesis (N-acyl transfer).</text>
</comment>
<comment type="caution">
    <text evidence="11">The sequence shown here is derived from an EMBL/GenBank/DDBJ whole genome shotgun (WGS) entry which is preliminary data.</text>
</comment>
<proteinExistence type="inferred from homology"/>
<dbReference type="NCBIfam" id="TIGR00546">
    <property type="entry name" value="lnt"/>
    <property type="match status" value="1"/>
</dbReference>
<comment type="catalytic activity">
    <reaction evidence="9">
        <text>N-terminal S-1,2-diacyl-sn-glyceryl-L-cysteinyl-[lipoprotein] + a glycerophospholipid = N-acyl-S-1,2-diacyl-sn-glyceryl-L-cysteinyl-[lipoprotein] + a 2-acyl-sn-glycero-3-phospholipid + H(+)</text>
        <dbReference type="Rhea" id="RHEA:48228"/>
        <dbReference type="Rhea" id="RHEA-COMP:14681"/>
        <dbReference type="Rhea" id="RHEA-COMP:14684"/>
        <dbReference type="ChEBI" id="CHEBI:15378"/>
        <dbReference type="ChEBI" id="CHEBI:136912"/>
        <dbReference type="ChEBI" id="CHEBI:140656"/>
        <dbReference type="ChEBI" id="CHEBI:140657"/>
        <dbReference type="ChEBI" id="CHEBI:140660"/>
        <dbReference type="EC" id="2.3.1.269"/>
    </reaction>
</comment>
<feature type="transmembrane region" description="Helical" evidence="9">
    <location>
        <begin position="183"/>
        <end position="204"/>
    </location>
</feature>
<comment type="similarity">
    <text evidence="2 9">Belongs to the CN hydrolase family. Apolipoprotein N-acyltransferase subfamily.</text>
</comment>
<comment type="function">
    <text evidence="9">Catalyzes the phospholipid dependent N-acylation of the N-terminal cysteine of apolipoprotein, the last step in lipoprotein maturation.</text>
</comment>
<keyword evidence="8 9" id="KW-0012">Acyltransferase</keyword>
<evidence type="ECO:0000256" key="6">
    <source>
        <dbReference type="ARBA" id="ARBA00022989"/>
    </source>
</evidence>
<dbReference type="Gene3D" id="3.60.110.10">
    <property type="entry name" value="Carbon-nitrogen hydrolase"/>
    <property type="match status" value="1"/>
</dbReference>
<evidence type="ECO:0000256" key="1">
    <source>
        <dbReference type="ARBA" id="ARBA00004651"/>
    </source>
</evidence>
<keyword evidence="12" id="KW-1185">Reference proteome</keyword>
<keyword evidence="7 9" id="KW-0472">Membrane</keyword>
<dbReference type="InterPro" id="IPR045378">
    <property type="entry name" value="LNT_N"/>
</dbReference>
<evidence type="ECO:0000256" key="2">
    <source>
        <dbReference type="ARBA" id="ARBA00010065"/>
    </source>
</evidence>
<dbReference type="PROSITE" id="PS50263">
    <property type="entry name" value="CN_HYDROLASE"/>
    <property type="match status" value="1"/>
</dbReference>
<gene>
    <name evidence="9" type="primary">lnt</name>
    <name evidence="11" type="ORF">QO005_001587</name>
</gene>
<feature type="transmembrane region" description="Helical" evidence="9">
    <location>
        <begin position="211"/>
        <end position="228"/>
    </location>
</feature>
<evidence type="ECO:0000259" key="10">
    <source>
        <dbReference type="PROSITE" id="PS50263"/>
    </source>
</evidence>
<dbReference type="HAMAP" id="MF_01148">
    <property type="entry name" value="Lnt"/>
    <property type="match status" value="1"/>
</dbReference>
<evidence type="ECO:0000313" key="12">
    <source>
        <dbReference type="Proteomes" id="UP001235269"/>
    </source>
</evidence>
<dbReference type="GO" id="GO:0016746">
    <property type="term" value="F:acyltransferase activity"/>
    <property type="evidence" value="ECO:0007669"/>
    <property type="project" value="UniProtKB-KW"/>
</dbReference>
<organism evidence="11 12">
    <name type="scientific">Rhizobium paknamense</name>
    <dbReference type="NCBI Taxonomy" id="1206817"/>
    <lineage>
        <taxon>Bacteria</taxon>
        <taxon>Pseudomonadati</taxon>
        <taxon>Pseudomonadota</taxon>
        <taxon>Alphaproteobacteria</taxon>
        <taxon>Hyphomicrobiales</taxon>
        <taxon>Rhizobiaceae</taxon>
        <taxon>Rhizobium/Agrobacterium group</taxon>
        <taxon>Rhizobium</taxon>
    </lineage>
</organism>
<dbReference type="Pfam" id="PF20154">
    <property type="entry name" value="LNT_N"/>
    <property type="match status" value="1"/>
</dbReference>
<comment type="subcellular location">
    <subcellularLocation>
        <location evidence="1 9">Cell membrane</location>
        <topology evidence="1 9">Multi-pass membrane protein</topology>
    </subcellularLocation>
</comment>
<protein>
    <recommendedName>
        <fullName evidence="9">Apolipoprotein N-acyltransferase</fullName>
        <shortName evidence="9">ALP N-acyltransferase</shortName>
        <ecNumber evidence="9">2.3.1.269</ecNumber>
    </recommendedName>
</protein>
<dbReference type="EC" id="2.3.1.269" evidence="9"/>
<dbReference type="InterPro" id="IPR036526">
    <property type="entry name" value="C-N_Hydrolase_sf"/>
</dbReference>
<dbReference type="CDD" id="cd07571">
    <property type="entry name" value="ALP_N-acyl_transferase"/>
    <property type="match status" value="1"/>
</dbReference>
<reference evidence="11 12" key="1">
    <citation type="submission" date="2023-07" db="EMBL/GenBank/DDBJ databases">
        <title>Genomic Encyclopedia of Type Strains, Phase IV (KMG-IV): sequencing the most valuable type-strain genomes for metagenomic binning, comparative biology and taxonomic classification.</title>
        <authorList>
            <person name="Goeker M."/>
        </authorList>
    </citation>
    <scope>NUCLEOTIDE SEQUENCE [LARGE SCALE GENOMIC DNA]</scope>
    <source>
        <strain evidence="11 12">DSM 100301</strain>
    </source>
</reference>
<feature type="transmembrane region" description="Helical" evidence="9">
    <location>
        <begin position="12"/>
        <end position="34"/>
    </location>
</feature>
<keyword evidence="6 9" id="KW-1133">Transmembrane helix</keyword>
<sequence length="534" mass="57795">MELRMERLAGRIMLLGGWGRAVLALLAGAFGALAMPPVSFFAALFFSFTLLVWLMDGVGSNPERMGSRGLRSAFLIGWLFGLGYFVAGLWWVGAALLLEADEFAWALPLAVLGLPAVLAIFYGVATAFARLFWSDGLGRIAALAAAFGLAEWLRSFVATGFPWNAIGYGAMPVPVMMQSVRVFGLFGMSALSVFVFAVPALFATRRGLRPGIALALLLLAGHFGYGAYQLHLSEATGDGQEVTVRLVQPAIDQSVKLQNSDRVAVFEKHLRLTALPPEAGGRQPDIIVWPETTIPFILTENPDALQRIAAVLKEGQVLVTGTVRSEEQAAGEAPLYYNSIYVIDHSGQILSATDKVHLTPFGEYVPWENLLKRFGIENLVALPGGFTAGARRNLLTLPNGLKLYPLICYEVIFPQVEDEALSQSDLIVNVTNDAWFGNTPGPYQHFLQARMKAVESGRFLIRDANNGISATIDPQGRVVSGLGLNAEGAKDISLRLRKPIENGLPSPNYNFWMVTALLLSGAVISRLGFVSKGN</sequence>
<evidence type="ECO:0000256" key="3">
    <source>
        <dbReference type="ARBA" id="ARBA00022475"/>
    </source>
</evidence>
<evidence type="ECO:0000256" key="5">
    <source>
        <dbReference type="ARBA" id="ARBA00022692"/>
    </source>
</evidence>
<evidence type="ECO:0000256" key="9">
    <source>
        <dbReference type="HAMAP-Rule" id="MF_01148"/>
    </source>
</evidence>
<keyword evidence="3 9" id="KW-1003">Cell membrane</keyword>
<dbReference type="PANTHER" id="PTHR38686:SF1">
    <property type="entry name" value="APOLIPOPROTEIN N-ACYLTRANSFERASE"/>
    <property type="match status" value="1"/>
</dbReference>
<feature type="domain" description="CN hydrolase" evidence="10">
    <location>
        <begin position="247"/>
        <end position="496"/>
    </location>
</feature>
<accession>A0ABU0IAJ9</accession>
<feature type="transmembrane region" description="Helical" evidence="9">
    <location>
        <begin position="40"/>
        <end position="58"/>
    </location>
</feature>
<feature type="transmembrane region" description="Helical" evidence="9">
    <location>
        <begin position="140"/>
        <end position="163"/>
    </location>
</feature>
<evidence type="ECO:0000256" key="4">
    <source>
        <dbReference type="ARBA" id="ARBA00022679"/>
    </source>
</evidence>
<feature type="transmembrane region" description="Helical" evidence="9">
    <location>
        <begin position="103"/>
        <end position="128"/>
    </location>
</feature>
<feature type="transmembrane region" description="Helical" evidence="9">
    <location>
        <begin position="70"/>
        <end position="91"/>
    </location>
</feature>
<dbReference type="SUPFAM" id="SSF56317">
    <property type="entry name" value="Carbon-nitrogen hydrolase"/>
    <property type="match status" value="1"/>
</dbReference>
<dbReference type="InterPro" id="IPR003010">
    <property type="entry name" value="C-N_Hydrolase"/>
</dbReference>
<evidence type="ECO:0000256" key="7">
    <source>
        <dbReference type="ARBA" id="ARBA00023136"/>
    </source>
</evidence>
<evidence type="ECO:0000256" key="8">
    <source>
        <dbReference type="ARBA" id="ARBA00023315"/>
    </source>
</evidence>